<organism evidence="1 2">
    <name type="scientific">Channa argus</name>
    <name type="common">Northern snakehead</name>
    <name type="synonym">Ophicephalus argus</name>
    <dbReference type="NCBI Taxonomy" id="215402"/>
    <lineage>
        <taxon>Eukaryota</taxon>
        <taxon>Metazoa</taxon>
        <taxon>Chordata</taxon>
        <taxon>Craniata</taxon>
        <taxon>Vertebrata</taxon>
        <taxon>Euteleostomi</taxon>
        <taxon>Actinopterygii</taxon>
        <taxon>Neopterygii</taxon>
        <taxon>Teleostei</taxon>
        <taxon>Neoteleostei</taxon>
        <taxon>Acanthomorphata</taxon>
        <taxon>Anabantaria</taxon>
        <taxon>Anabantiformes</taxon>
        <taxon>Channoidei</taxon>
        <taxon>Channidae</taxon>
        <taxon>Channa</taxon>
    </lineage>
</organism>
<dbReference type="Proteomes" id="UP000503349">
    <property type="component" value="Chromosome 11"/>
</dbReference>
<accession>A0A6G1Q1A4</accession>
<keyword evidence="2" id="KW-1185">Reference proteome</keyword>
<name>A0A6G1Q1A4_CHAAH</name>
<evidence type="ECO:0000313" key="1">
    <source>
        <dbReference type="EMBL" id="KAF3696249.1"/>
    </source>
</evidence>
<dbReference type="EMBL" id="CM015722">
    <property type="protein sequence ID" value="KAF3696249.1"/>
    <property type="molecule type" value="Genomic_DNA"/>
</dbReference>
<proteinExistence type="predicted"/>
<reference evidence="1 2" key="1">
    <citation type="submission" date="2019-02" db="EMBL/GenBank/DDBJ databases">
        <title>Opniocepnalus argus genome.</title>
        <authorList>
            <person name="Zhou C."/>
            <person name="Xiao S."/>
        </authorList>
    </citation>
    <scope>NUCLEOTIDE SEQUENCE [LARGE SCALE GENOMIC DNA]</scope>
    <source>
        <strain evidence="1">OARG1902GOOAL</strain>
        <tissue evidence="1">Muscle</tissue>
    </source>
</reference>
<gene>
    <name evidence="1" type="ORF">EXN66_Car011925</name>
</gene>
<evidence type="ECO:0000313" key="2">
    <source>
        <dbReference type="Proteomes" id="UP000503349"/>
    </source>
</evidence>
<protein>
    <submittedName>
        <fullName evidence="1">Uncharacterized protein</fullName>
    </submittedName>
</protein>
<reference evidence="2" key="2">
    <citation type="submission" date="2019-02" db="EMBL/GenBank/DDBJ databases">
        <title>Opniocepnalus argus Var Kimnra genome.</title>
        <authorList>
            <person name="Zhou C."/>
            <person name="Xiao S."/>
        </authorList>
    </citation>
    <scope>NUCLEOTIDE SEQUENCE [LARGE SCALE GENOMIC DNA]</scope>
</reference>
<dbReference type="AlphaFoldDB" id="A0A6G1Q1A4"/>
<sequence>MANIFTLGDNFKNVTFTWKENETAVTLWQINPQCQLPETWPVTNMVHSFVLMIYCSTVVLKTA</sequence>